<evidence type="ECO:0000313" key="2">
    <source>
        <dbReference type="Proteomes" id="UP000516764"/>
    </source>
</evidence>
<dbReference type="AlphaFoldDB" id="A0A7L8AG85"/>
<keyword evidence="2" id="KW-1185">Reference proteome</keyword>
<accession>A0A7L8AG85</accession>
<name>A0A7L8AG85_9FLAO</name>
<sequence>MSYINKLNSEEIDFLMNHSEGLKSEKIDSKILEEYNNENALSNFKEDKAFRLNFKSSDTIEQIPLFPV</sequence>
<protein>
    <submittedName>
        <fullName evidence="1">Uncharacterized protein</fullName>
    </submittedName>
</protein>
<dbReference type="EMBL" id="CP061813">
    <property type="protein sequence ID" value="QOD61023.1"/>
    <property type="molecule type" value="Genomic_DNA"/>
</dbReference>
<organism evidence="1 2">
    <name type="scientific">Polaribacter haliotis</name>
    <dbReference type="NCBI Taxonomy" id="1888915"/>
    <lineage>
        <taxon>Bacteria</taxon>
        <taxon>Pseudomonadati</taxon>
        <taxon>Bacteroidota</taxon>
        <taxon>Flavobacteriia</taxon>
        <taxon>Flavobacteriales</taxon>
        <taxon>Flavobacteriaceae</taxon>
    </lineage>
</organism>
<dbReference type="KEGG" id="phal:H9I45_00875"/>
<gene>
    <name evidence="1" type="ORF">H9I45_00875</name>
</gene>
<evidence type="ECO:0000313" key="1">
    <source>
        <dbReference type="EMBL" id="QOD61023.1"/>
    </source>
</evidence>
<dbReference type="RefSeq" id="WP_088355056.1">
    <property type="nucleotide sequence ID" value="NZ_CP061813.1"/>
</dbReference>
<dbReference type="Proteomes" id="UP000516764">
    <property type="component" value="Chromosome"/>
</dbReference>
<proteinExistence type="predicted"/>
<reference evidence="1 2" key="1">
    <citation type="journal article" date="2016" name="Int. J. Syst. Evol. Microbiol.">
        <title>Polaribacter haliotis sp. nov., isolated from the gut of abalone Haliotis discus hannai.</title>
        <authorList>
            <person name="Kim Y.O."/>
            <person name="Park I.S."/>
            <person name="Park S."/>
            <person name="Nam B.H."/>
            <person name="Park J.M."/>
            <person name="Kim D.G."/>
            <person name="Yoon J.H."/>
        </authorList>
    </citation>
    <scope>NUCLEOTIDE SEQUENCE [LARGE SCALE GENOMIC DNA]</scope>
    <source>
        <strain evidence="1 2">KCTC 52418</strain>
    </source>
</reference>
<dbReference type="OrthoDB" id="1179302at2"/>